<sequence length="138" mass="14184">MPAKGSQSNTDFNFIPTPSIPYSSSGFHGSQHGSSPAAAPPSFHGSQHSGSPAAAPPSFHSRQHSGSPAATPSSFYGSQHDDSSFVAPSYSTPSSSSTPSISKLDFGGSRPVTSSATSTPSSRRMQNLGGDIQYDSYN</sequence>
<feature type="compositionally biased region" description="Polar residues" evidence="1">
    <location>
        <begin position="64"/>
        <end position="77"/>
    </location>
</feature>
<organism evidence="2">
    <name type="scientific">Nicotiana tabacum</name>
    <name type="common">Common tobacco</name>
    <dbReference type="NCBI Taxonomy" id="4097"/>
    <lineage>
        <taxon>Eukaryota</taxon>
        <taxon>Viridiplantae</taxon>
        <taxon>Streptophyta</taxon>
        <taxon>Embryophyta</taxon>
        <taxon>Tracheophyta</taxon>
        <taxon>Spermatophyta</taxon>
        <taxon>Magnoliopsida</taxon>
        <taxon>eudicotyledons</taxon>
        <taxon>Gunneridae</taxon>
        <taxon>Pentapetalae</taxon>
        <taxon>asterids</taxon>
        <taxon>lamiids</taxon>
        <taxon>Solanales</taxon>
        <taxon>Solanaceae</taxon>
        <taxon>Nicotianoideae</taxon>
        <taxon>Nicotianeae</taxon>
        <taxon>Nicotiana</taxon>
    </lineage>
</organism>
<dbReference type="AlphaFoldDB" id="A0A1S3XML7"/>
<reference evidence="2" key="1">
    <citation type="submission" date="2025-08" db="UniProtKB">
        <authorList>
            <consortium name="RefSeq"/>
        </authorList>
    </citation>
    <scope>IDENTIFICATION</scope>
</reference>
<accession>A0A1S3XML7</accession>
<dbReference type="KEGG" id="nta:107766826"/>
<dbReference type="OrthoDB" id="1241280at2759"/>
<gene>
    <name evidence="2" type="primary">LOC107766826</name>
</gene>
<feature type="region of interest" description="Disordered" evidence="1">
    <location>
        <begin position="1"/>
        <end position="138"/>
    </location>
</feature>
<dbReference type="PaxDb" id="4097-A0A1S3XML7"/>
<feature type="compositionally biased region" description="Polar residues" evidence="1">
    <location>
        <begin position="1"/>
        <end position="12"/>
    </location>
</feature>
<feature type="compositionally biased region" description="Low complexity" evidence="1">
    <location>
        <begin position="109"/>
        <end position="124"/>
    </location>
</feature>
<feature type="compositionally biased region" description="Low complexity" evidence="1">
    <location>
        <begin position="84"/>
        <end position="102"/>
    </location>
</feature>
<name>A0A1S3XML7_TOBAC</name>
<proteinExistence type="predicted"/>
<dbReference type="RefSeq" id="XP_016441186.1">
    <property type="nucleotide sequence ID" value="XM_016585700.1"/>
</dbReference>
<evidence type="ECO:0000256" key="1">
    <source>
        <dbReference type="SAM" id="MobiDB-lite"/>
    </source>
</evidence>
<feature type="compositionally biased region" description="Low complexity" evidence="1">
    <location>
        <begin position="23"/>
        <end position="35"/>
    </location>
</feature>
<evidence type="ECO:0000313" key="2">
    <source>
        <dbReference type="RefSeq" id="XP_016441186.1"/>
    </source>
</evidence>
<protein>
    <submittedName>
        <fullName evidence="2">Uncharacterized protein</fullName>
    </submittedName>
</protein>